<dbReference type="EMBL" id="JABFCZ010000029">
    <property type="protein sequence ID" value="MBD1549050.1"/>
    <property type="molecule type" value="Genomic_DNA"/>
</dbReference>
<gene>
    <name evidence="1" type="ORF">HK439_22555</name>
</gene>
<dbReference type="RefSeq" id="WP_190293728.1">
    <property type="nucleotide sequence ID" value="NZ_JABFCZ010000029.1"/>
</dbReference>
<organism evidence="1 2">
    <name type="scientific">Roseibium aggregatum</name>
    <dbReference type="NCBI Taxonomy" id="187304"/>
    <lineage>
        <taxon>Bacteria</taxon>
        <taxon>Pseudomonadati</taxon>
        <taxon>Pseudomonadota</taxon>
        <taxon>Alphaproteobacteria</taxon>
        <taxon>Hyphomicrobiales</taxon>
        <taxon>Stappiaceae</taxon>
        <taxon>Roseibium</taxon>
    </lineage>
</organism>
<reference evidence="1" key="1">
    <citation type="submission" date="2020-05" db="EMBL/GenBank/DDBJ databases">
        <title>Identification of trans-AT polyketide cluster in two marine bacteria, producers of a novel glutaramide-containing polyketide sesbanimide D and analogs.</title>
        <authorList>
            <person name="Kacar D."/>
            <person name="Rodriguez P."/>
            <person name="Canedo L."/>
            <person name="Gonzalez E."/>
            <person name="Galan B."/>
            <person name="De La Calle F."/>
            <person name="Garcia J.L."/>
        </authorList>
    </citation>
    <scope>NUCLEOTIDE SEQUENCE</scope>
    <source>
        <strain evidence="1">PHM038</strain>
    </source>
</reference>
<accession>A0A926P3L5</accession>
<sequence>MPYISSSHYLRMKKKYREEVARHLAECARRQEVITYGELADRFGGIARAWGDALGGIAIRCHEKGWPLLPVVVVNKKTRMPSVAAVLYKDLGLQSESDIRAEQAKCFAKDWTSTSLLS</sequence>
<name>A0A926P3L5_9HYPH</name>
<protein>
    <submittedName>
        <fullName evidence="1">Uncharacterized protein</fullName>
    </submittedName>
</protein>
<evidence type="ECO:0000313" key="2">
    <source>
        <dbReference type="Proteomes" id="UP000598467"/>
    </source>
</evidence>
<evidence type="ECO:0000313" key="1">
    <source>
        <dbReference type="EMBL" id="MBD1549050.1"/>
    </source>
</evidence>
<dbReference type="AlphaFoldDB" id="A0A926P3L5"/>
<proteinExistence type="predicted"/>
<comment type="caution">
    <text evidence="1">The sequence shown here is derived from an EMBL/GenBank/DDBJ whole genome shotgun (WGS) entry which is preliminary data.</text>
</comment>
<dbReference type="Proteomes" id="UP000598467">
    <property type="component" value="Unassembled WGS sequence"/>
</dbReference>